<dbReference type="PANTHER" id="PTHR33495">
    <property type="entry name" value="ANTI-SIGMA FACTOR ANTAGONIST TM_1081-RELATED-RELATED"/>
    <property type="match status" value="1"/>
</dbReference>
<evidence type="ECO:0000256" key="2">
    <source>
        <dbReference type="RuleBase" id="RU003749"/>
    </source>
</evidence>
<dbReference type="InterPro" id="IPR002645">
    <property type="entry name" value="STAS_dom"/>
</dbReference>
<feature type="domain" description="STAS" evidence="3">
    <location>
        <begin position="15"/>
        <end position="105"/>
    </location>
</feature>
<dbReference type="CDD" id="cd07043">
    <property type="entry name" value="STAS_anti-anti-sigma_factors"/>
    <property type="match status" value="1"/>
</dbReference>
<comment type="similarity">
    <text evidence="1 2">Belongs to the anti-sigma-factor antagonist family.</text>
</comment>
<evidence type="ECO:0000313" key="5">
    <source>
        <dbReference type="Proteomes" id="UP000294558"/>
    </source>
</evidence>
<dbReference type="InterPro" id="IPR036513">
    <property type="entry name" value="STAS_dom_sf"/>
</dbReference>
<reference evidence="4 5" key="1">
    <citation type="submission" date="2019-03" db="EMBL/GenBank/DDBJ databases">
        <title>Sequencing the genomes of 1000 actinobacteria strains.</title>
        <authorList>
            <person name="Klenk H.-P."/>
        </authorList>
    </citation>
    <scope>NUCLEOTIDE SEQUENCE [LARGE SCALE GENOMIC DNA]</scope>
    <source>
        <strain evidence="4 5">DSM 18936</strain>
    </source>
</reference>
<gene>
    <name evidence="4" type="ORF">BDK89_3673</name>
</gene>
<name>A0A4R7I500_9ACTN</name>
<evidence type="ECO:0000259" key="3">
    <source>
        <dbReference type="PROSITE" id="PS50801"/>
    </source>
</evidence>
<evidence type="ECO:0000313" key="4">
    <source>
        <dbReference type="EMBL" id="TDT18059.1"/>
    </source>
</evidence>
<proteinExistence type="inferred from homology"/>
<dbReference type="OrthoDB" id="9793697at2"/>
<dbReference type="Proteomes" id="UP000294558">
    <property type="component" value="Unassembled WGS sequence"/>
</dbReference>
<dbReference type="Pfam" id="PF01740">
    <property type="entry name" value="STAS"/>
    <property type="match status" value="1"/>
</dbReference>
<dbReference type="AlphaFoldDB" id="A0A4R7I500"/>
<evidence type="ECO:0000256" key="1">
    <source>
        <dbReference type="ARBA" id="ARBA00009013"/>
    </source>
</evidence>
<dbReference type="InterPro" id="IPR003658">
    <property type="entry name" value="Anti-sigma_ant"/>
</dbReference>
<dbReference type="EMBL" id="SOAU01000001">
    <property type="protein sequence ID" value="TDT18059.1"/>
    <property type="molecule type" value="Genomic_DNA"/>
</dbReference>
<organism evidence="4 5">
    <name type="scientific">Ilumatobacter fluminis</name>
    <dbReference type="NCBI Taxonomy" id="467091"/>
    <lineage>
        <taxon>Bacteria</taxon>
        <taxon>Bacillati</taxon>
        <taxon>Actinomycetota</taxon>
        <taxon>Acidimicrobiia</taxon>
        <taxon>Acidimicrobiales</taxon>
        <taxon>Ilumatobacteraceae</taxon>
        <taxon>Ilumatobacter</taxon>
    </lineage>
</organism>
<comment type="caution">
    <text evidence="4">The sequence shown here is derived from an EMBL/GenBank/DDBJ whole genome shotgun (WGS) entry which is preliminary data.</text>
</comment>
<dbReference type="RefSeq" id="WP_133870302.1">
    <property type="nucleotide sequence ID" value="NZ_JAVJPS010000023.1"/>
</dbReference>
<protein>
    <recommendedName>
        <fullName evidence="2">Anti-sigma factor antagonist</fullName>
    </recommendedName>
</protein>
<dbReference type="NCBIfam" id="TIGR00377">
    <property type="entry name" value="ant_ant_sig"/>
    <property type="match status" value="1"/>
</dbReference>
<sequence length="105" mass="11241">MKITTTDQVTRSTTLALEGRLDALSAPSLRDALDGVFAGGVHQILIDLAAVDFVDSAGLAALVHAMKAARTEGGDVELVRPRSDDAFRVFELTKFDAVFRIHEAS</sequence>
<keyword evidence="5" id="KW-1185">Reference proteome</keyword>
<accession>A0A4R7I500</accession>
<dbReference type="SUPFAM" id="SSF52091">
    <property type="entry name" value="SpoIIaa-like"/>
    <property type="match status" value="1"/>
</dbReference>
<dbReference type="PROSITE" id="PS50801">
    <property type="entry name" value="STAS"/>
    <property type="match status" value="1"/>
</dbReference>
<dbReference type="Gene3D" id="3.30.750.24">
    <property type="entry name" value="STAS domain"/>
    <property type="match status" value="1"/>
</dbReference>
<dbReference type="PANTHER" id="PTHR33495:SF2">
    <property type="entry name" value="ANTI-SIGMA FACTOR ANTAGONIST TM_1081-RELATED"/>
    <property type="match status" value="1"/>
</dbReference>
<dbReference type="GO" id="GO:0043856">
    <property type="term" value="F:anti-sigma factor antagonist activity"/>
    <property type="evidence" value="ECO:0007669"/>
    <property type="project" value="InterPro"/>
</dbReference>